<proteinExistence type="predicted"/>
<keyword evidence="3" id="KW-1185">Reference proteome</keyword>
<protein>
    <submittedName>
        <fullName evidence="1">EcsC family protein</fullName>
    </submittedName>
</protein>
<gene>
    <name evidence="2" type="ORF">H9L21_00370</name>
    <name evidence="1" type="ORF">IBG24_11925</name>
</gene>
<accession>A0A8I0EXB6</accession>
<reference evidence="1" key="1">
    <citation type="submission" date="2020-09" db="EMBL/GenBank/DDBJ databases">
        <title>Novel species in genus Aeromicrobium.</title>
        <authorList>
            <person name="Zhang G."/>
        </authorList>
    </citation>
    <scope>NUCLEOTIDE SEQUENCE</scope>
    <source>
        <strain evidence="3">zg-629</strain>
        <strain evidence="2">Zg-629</strain>
        <strain evidence="1">Zg-636</strain>
    </source>
</reference>
<dbReference type="RefSeq" id="WP_154597226.1">
    <property type="nucleotide sequence ID" value="NZ_CP060587.1"/>
</dbReference>
<name>A0A8I0EXB6_9ACTN</name>
<dbReference type="Pfam" id="PF12787">
    <property type="entry name" value="EcsC"/>
    <property type="match status" value="1"/>
</dbReference>
<organism evidence="1 4">
    <name type="scientific">Aeromicrobium senzhongii</name>
    <dbReference type="NCBI Taxonomy" id="2663859"/>
    <lineage>
        <taxon>Bacteria</taxon>
        <taxon>Bacillati</taxon>
        <taxon>Actinomycetota</taxon>
        <taxon>Actinomycetes</taxon>
        <taxon>Propionibacteriales</taxon>
        <taxon>Nocardioidaceae</taxon>
        <taxon>Aeromicrobium</taxon>
    </lineage>
</organism>
<dbReference type="Proteomes" id="UP000515871">
    <property type="component" value="Chromosome"/>
</dbReference>
<evidence type="ECO:0000313" key="2">
    <source>
        <dbReference type="EMBL" id="QNL94477.1"/>
    </source>
</evidence>
<dbReference type="InterPro" id="IPR024787">
    <property type="entry name" value="EcsC"/>
</dbReference>
<evidence type="ECO:0000313" key="4">
    <source>
        <dbReference type="Proteomes" id="UP000620591"/>
    </source>
</evidence>
<sequence>MGMMKDRIAKEAGTRVVPSVASGYVRAVLDMAIDGVGPLRPVIETAGAKLASHGGDVEKAVASLVRSHTSLAGVQGFVTNIGGIALAPATVPANVVGVTIVQCHLVASIAHLRGYDLEDPRVRNAVLAVMLGEDTVAEMVKKKRLPSSPMALATSPVHDPLLDDRIAKEVTGELVGRTIGRRALMLAGKRIPLLGGAVGAGADGFGTWQVGRYAQSELRDRRLKRKR</sequence>
<dbReference type="EMBL" id="CP060587">
    <property type="protein sequence ID" value="QNL94477.1"/>
    <property type="molecule type" value="Genomic_DNA"/>
</dbReference>
<dbReference type="EMBL" id="JACTVM010000003">
    <property type="protein sequence ID" value="MBC9227027.1"/>
    <property type="molecule type" value="Genomic_DNA"/>
</dbReference>
<dbReference type="Proteomes" id="UP000620591">
    <property type="component" value="Unassembled WGS sequence"/>
</dbReference>
<evidence type="ECO:0000313" key="1">
    <source>
        <dbReference type="EMBL" id="MBC9227027.1"/>
    </source>
</evidence>
<evidence type="ECO:0000313" key="3">
    <source>
        <dbReference type="Proteomes" id="UP000515871"/>
    </source>
</evidence>
<dbReference type="AlphaFoldDB" id="A0A8I0EXB6"/>